<dbReference type="EMBL" id="LAZR01000977">
    <property type="protein sequence ID" value="KKN53299.1"/>
    <property type="molecule type" value="Genomic_DNA"/>
</dbReference>
<reference evidence="1" key="1">
    <citation type="journal article" date="2015" name="Nature">
        <title>Complex archaea that bridge the gap between prokaryotes and eukaryotes.</title>
        <authorList>
            <person name="Spang A."/>
            <person name="Saw J.H."/>
            <person name="Jorgensen S.L."/>
            <person name="Zaremba-Niedzwiedzka K."/>
            <person name="Martijn J."/>
            <person name="Lind A.E."/>
            <person name="van Eijk R."/>
            <person name="Schleper C."/>
            <person name="Guy L."/>
            <person name="Ettema T.J."/>
        </authorList>
    </citation>
    <scope>NUCLEOTIDE SEQUENCE</scope>
</reference>
<organism evidence="1">
    <name type="scientific">marine sediment metagenome</name>
    <dbReference type="NCBI Taxonomy" id="412755"/>
    <lineage>
        <taxon>unclassified sequences</taxon>
        <taxon>metagenomes</taxon>
        <taxon>ecological metagenomes</taxon>
    </lineage>
</organism>
<evidence type="ECO:0000313" key="1">
    <source>
        <dbReference type="EMBL" id="KKN53299.1"/>
    </source>
</evidence>
<dbReference type="AlphaFoldDB" id="A0A0F9REL5"/>
<accession>A0A0F9REL5</accession>
<comment type="caution">
    <text evidence="1">The sequence shown here is derived from an EMBL/GenBank/DDBJ whole genome shotgun (WGS) entry which is preliminary data.</text>
</comment>
<protein>
    <submittedName>
        <fullName evidence="1">Uncharacterized protein</fullName>
    </submittedName>
</protein>
<proteinExistence type="predicted"/>
<sequence length="68" mass="8206">MEKEGLENLDESELDKFDEWILNGFGQPRPHPYGSEIDEIKSRYNFSYVQERDTVLIDWGKYKNPKYF</sequence>
<gene>
    <name evidence="1" type="ORF">LCGC14_0603710</name>
</gene>
<name>A0A0F9REL5_9ZZZZ</name>